<keyword evidence="1 3" id="KW-0472">Membrane</keyword>
<dbReference type="Gene3D" id="3.30.1330.60">
    <property type="entry name" value="OmpA-like domain"/>
    <property type="match status" value="1"/>
</dbReference>
<dbReference type="EMBL" id="FNWO01000007">
    <property type="protein sequence ID" value="SEH37249.1"/>
    <property type="molecule type" value="Genomic_DNA"/>
</dbReference>
<dbReference type="AlphaFoldDB" id="A0A1H6HN65"/>
<gene>
    <name evidence="5" type="ORF">SAMN04244559_01952</name>
</gene>
<dbReference type="NCBIfam" id="NF006544">
    <property type="entry name" value="PRK09039.1-3"/>
    <property type="match status" value="1"/>
</dbReference>
<dbReference type="RefSeq" id="WP_074768033.1">
    <property type="nucleotide sequence ID" value="NZ_FNWO01000007.1"/>
</dbReference>
<evidence type="ECO:0000256" key="1">
    <source>
        <dbReference type="PROSITE-ProRule" id="PRU00473"/>
    </source>
</evidence>
<keyword evidence="3" id="KW-1133">Transmembrane helix</keyword>
<reference evidence="6" key="1">
    <citation type="submission" date="2016-10" db="EMBL/GenBank/DDBJ databases">
        <authorList>
            <person name="Varghese N."/>
            <person name="Submissions S."/>
        </authorList>
    </citation>
    <scope>NUCLEOTIDE SEQUENCE [LARGE SCALE GENOMIC DNA]</scope>
    <source>
        <strain evidence="6">DSM 13234</strain>
    </source>
</reference>
<dbReference type="OrthoDB" id="9815217at2"/>
<dbReference type="CDD" id="cd07185">
    <property type="entry name" value="OmpA_C-like"/>
    <property type="match status" value="1"/>
</dbReference>
<keyword evidence="6" id="KW-1185">Reference proteome</keyword>
<feature type="domain" description="OmpA-like" evidence="4">
    <location>
        <begin position="221"/>
        <end position="347"/>
    </location>
</feature>
<evidence type="ECO:0000313" key="5">
    <source>
        <dbReference type="EMBL" id="SEH37249.1"/>
    </source>
</evidence>
<dbReference type="PROSITE" id="PS51123">
    <property type="entry name" value="OMPA_2"/>
    <property type="match status" value="1"/>
</dbReference>
<organism evidence="5 6">
    <name type="scientific">Magnetospirillum fulvum</name>
    <name type="common">Rhodospirillum fulvum</name>
    <dbReference type="NCBI Taxonomy" id="1082"/>
    <lineage>
        <taxon>Bacteria</taxon>
        <taxon>Pseudomonadati</taxon>
        <taxon>Pseudomonadota</taxon>
        <taxon>Alphaproteobacteria</taxon>
        <taxon>Rhodospirillales</taxon>
        <taxon>Rhodospirillaceae</taxon>
        <taxon>Magnetospirillum</taxon>
    </lineage>
</organism>
<protein>
    <submittedName>
        <fullName evidence="5">Chemotaxis protein MotB</fullName>
    </submittedName>
</protein>
<keyword evidence="2" id="KW-0175">Coiled coil</keyword>
<feature type="coiled-coil region" evidence="2">
    <location>
        <begin position="74"/>
        <end position="171"/>
    </location>
</feature>
<dbReference type="NCBIfam" id="NF006543">
    <property type="entry name" value="PRK09039.1-2"/>
    <property type="match status" value="1"/>
</dbReference>
<evidence type="ECO:0000313" key="6">
    <source>
        <dbReference type="Proteomes" id="UP000182983"/>
    </source>
</evidence>
<keyword evidence="3" id="KW-0812">Transmembrane</keyword>
<dbReference type="InterPro" id="IPR036737">
    <property type="entry name" value="OmpA-like_sf"/>
</dbReference>
<sequence>MPLARRPRRTIDIWPGFVDGLSTLVMVIVFVLMIFVLAQFFLGQALSGRQKALDRLGLELSDLAEKLNLQTVANASLKADVSRLTEELAASKAERLRIENWASGLSQDVASLIAQKDELEGKIAERETQLGAERKLSTEAQAQLALLNRQLEATKQELARVIAALEASETRDKEQKVQISDLGKRLNVALASKVEELQRFRSDFFGRLRKVLGDRPGIRIEGDRFVFQSELLFQTGSAELGPEGLEQVRRLAATLKDISKEIPKEVNWVLRIDGHTDRRPITSGRFPSNWELSTARAISVLRTLAANGVPNDRLAAAGFGEFQPLDPADTDAAYARNRRIEIRFDQR</sequence>
<dbReference type="InterPro" id="IPR050330">
    <property type="entry name" value="Bact_OuterMem_StrucFunc"/>
</dbReference>
<dbReference type="NCBIfam" id="NF006545">
    <property type="entry name" value="PRK09039.1-4"/>
    <property type="match status" value="1"/>
</dbReference>
<dbReference type="PANTHER" id="PTHR30329">
    <property type="entry name" value="STATOR ELEMENT OF FLAGELLAR MOTOR COMPLEX"/>
    <property type="match status" value="1"/>
</dbReference>
<dbReference type="InterPro" id="IPR006665">
    <property type="entry name" value="OmpA-like"/>
</dbReference>
<dbReference type="Pfam" id="PF00691">
    <property type="entry name" value="OmpA"/>
    <property type="match status" value="1"/>
</dbReference>
<dbReference type="SUPFAM" id="SSF103088">
    <property type="entry name" value="OmpA-like"/>
    <property type="match status" value="1"/>
</dbReference>
<feature type="transmembrane region" description="Helical" evidence="3">
    <location>
        <begin position="21"/>
        <end position="42"/>
    </location>
</feature>
<proteinExistence type="predicted"/>
<evidence type="ECO:0000256" key="3">
    <source>
        <dbReference type="SAM" id="Phobius"/>
    </source>
</evidence>
<dbReference type="PANTHER" id="PTHR30329:SF21">
    <property type="entry name" value="LIPOPROTEIN YIAD-RELATED"/>
    <property type="match status" value="1"/>
</dbReference>
<dbReference type="GO" id="GO:0016020">
    <property type="term" value="C:membrane"/>
    <property type="evidence" value="ECO:0007669"/>
    <property type="project" value="UniProtKB-UniRule"/>
</dbReference>
<name>A0A1H6HN65_MAGFU</name>
<evidence type="ECO:0000259" key="4">
    <source>
        <dbReference type="PROSITE" id="PS51123"/>
    </source>
</evidence>
<accession>A0A1H6HN65</accession>
<evidence type="ECO:0000256" key="2">
    <source>
        <dbReference type="SAM" id="Coils"/>
    </source>
</evidence>
<dbReference type="Proteomes" id="UP000182983">
    <property type="component" value="Unassembled WGS sequence"/>
</dbReference>